<gene>
    <name evidence="2" type="ORF">PQQ63_36510</name>
</gene>
<comment type="caution">
    <text evidence="2">The sequence shown here is derived from an EMBL/GenBank/DDBJ whole genome shotgun (WGS) entry which is preliminary data.</text>
</comment>
<keyword evidence="3" id="KW-1185">Reference proteome</keyword>
<accession>A0ABW9E3N0</accession>
<dbReference type="EMBL" id="JAQQCF010000060">
    <property type="protein sequence ID" value="MFM0642193.1"/>
    <property type="molecule type" value="Genomic_DNA"/>
</dbReference>
<evidence type="ECO:0000313" key="2">
    <source>
        <dbReference type="EMBL" id="MFM0642193.1"/>
    </source>
</evidence>
<reference evidence="2 3" key="1">
    <citation type="journal article" date="2024" name="Chem. Sci.">
        <title>Discovery of megapolipeptins by genome mining of a Burkholderiales bacteria collection.</title>
        <authorList>
            <person name="Paulo B.S."/>
            <person name="Recchia M.J.J."/>
            <person name="Lee S."/>
            <person name="Fergusson C.H."/>
            <person name="Romanowski S.B."/>
            <person name="Hernandez A."/>
            <person name="Krull N."/>
            <person name="Liu D.Y."/>
            <person name="Cavanagh H."/>
            <person name="Bos A."/>
            <person name="Gray C.A."/>
            <person name="Murphy B.T."/>
            <person name="Linington R.G."/>
            <person name="Eustaquio A.S."/>
        </authorList>
    </citation>
    <scope>NUCLEOTIDE SEQUENCE [LARGE SCALE GENOMIC DNA]</scope>
    <source>
        <strain evidence="2 3">RL17-338-BIC-A</strain>
    </source>
</reference>
<dbReference type="RefSeq" id="WP_408340783.1">
    <property type="nucleotide sequence ID" value="NZ_JAQQCF010000060.1"/>
</dbReference>
<evidence type="ECO:0000313" key="3">
    <source>
        <dbReference type="Proteomes" id="UP001629432"/>
    </source>
</evidence>
<organism evidence="2 3">
    <name type="scientific">Paraburkholderia metrosideri</name>
    <dbReference type="NCBI Taxonomy" id="580937"/>
    <lineage>
        <taxon>Bacteria</taxon>
        <taxon>Pseudomonadati</taxon>
        <taxon>Pseudomonadota</taxon>
        <taxon>Betaproteobacteria</taxon>
        <taxon>Burkholderiales</taxon>
        <taxon>Burkholderiaceae</taxon>
        <taxon>Paraburkholderia</taxon>
    </lineage>
</organism>
<protein>
    <submittedName>
        <fullName evidence="2">Uncharacterized protein</fullName>
    </submittedName>
</protein>
<name>A0ABW9E3N0_9BURK</name>
<sequence length="91" mass="10107">MNNEKSVGDEQAGSEGQRDKAQDGWGELVADGKGMKEAILVEHFHKAFERFSAGVSLAQIRANYEKLGAKYSPATFRKKWDALVKKHAVQD</sequence>
<evidence type="ECO:0000256" key="1">
    <source>
        <dbReference type="SAM" id="MobiDB-lite"/>
    </source>
</evidence>
<proteinExistence type="predicted"/>
<dbReference type="Proteomes" id="UP001629432">
    <property type="component" value="Unassembled WGS sequence"/>
</dbReference>
<feature type="region of interest" description="Disordered" evidence="1">
    <location>
        <begin position="1"/>
        <end position="27"/>
    </location>
</feature>